<feature type="domain" description="ABC transporter" evidence="9">
    <location>
        <begin position="4"/>
        <end position="242"/>
    </location>
</feature>
<evidence type="ECO:0000256" key="1">
    <source>
        <dbReference type="ARBA" id="ARBA00004202"/>
    </source>
</evidence>
<dbReference type="InterPro" id="IPR003439">
    <property type="entry name" value="ABC_transporter-like_ATP-bd"/>
</dbReference>
<keyword evidence="11" id="KW-1185">Reference proteome</keyword>
<dbReference type="SMART" id="SM00382">
    <property type="entry name" value="AAA"/>
    <property type="match status" value="2"/>
</dbReference>
<dbReference type="PROSITE" id="PS00211">
    <property type="entry name" value="ABC_TRANSPORTER_1"/>
    <property type="match status" value="2"/>
</dbReference>
<keyword evidence="5" id="KW-0547">Nucleotide-binding</keyword>
<dbReference type="GO" id="GO:0005524">
    <property type="term" value="F:ATP binding"/>
    <property type="evidence" value="ECO:0007669"/>
    <property type="project" value="UniProtKB-KW"/>
</dbReference>
<keyword evidence="6 10" id="KW-0067">ATP-binding</keyword>
<dbReference type="InterPro" id="IPR050095">
    <property type="entry name" value="ECF_ABC_transporter_ATP-bd"/>
</dbReference>
<evidence type="ECO:0000256" key="5">
    <source>
        <dbReference type="ARBA" id="ARBA00022741"/>
    </source>
</evidence>
<dbReference type="Proteomes" id="UP000647235">
    <property type="component" value="Unassembled WGS sequence"/>
</dbReference>
<evidence type="ECO:0000313" key="11">
    <source>
        <dbReference type="Proteomes" id="UP000647235"/>
    </source>
</evidence>
<evidence type="ECO:0000256" key="3">
    <source>
        <dbReference type="ARBA" id="ARBA00022448"/>
    </source>
</evidence>
<dbReference type="InterPro" id="IPR017871">
    <property type="entry name" value="ABC_transporter-like_CS"/>
</dbReference>
<dbReference type="PANTHER" id="PTHR43553">
    <property type="entry name" value="HEAVY METAL TRANSPORTER"/>
    <property type="match status" value="1"/>
</dbReference>
<proteinExistence type="inferred from homology"/>
<keyword evidence="7" id="KW-1278">Translocase</keyword>
<comment type="caution">
    <text evidence="10">The sequence shown here is derived from an EMBL/GenBank/DDBJ whole genome shotgun (WGS) entry which is preliminary data.</text>
</comment>
<dbReference type="PANTHER" id="PTHR43553:SF27">
    <property type="entry name" value="ENERGY-COUPLING FACTOR TRANSPORTER ATP-BINDING PROTEIN ECFA2"/>
    <property type="match status" value="1"/>
</dbReference>
<keyword evidence="3" id="KW-0813">Transport</keyword>
<name>A0ABR7EVJ5_9FIRM</name>
<feature type="domain" description="ABC transporter" evidence="9">
    <location>
        <begin position="316"/>
        <end position="532"/>
    </location>
</feature>
<dbReference type="InterPro" id="IPR015856">
    <property type="entry name" value="ABC_transpr_CbiO/EcfA_su"/>
</dbReference>
<protein>
    <submittedName>
        <fullName evidence="10">ATP-binding cassette domain-containing protein</fullName>
    </submittedName>
</protein>
<organism evidence="10 11">
    <name type="scientific">Dorea hominis</name>
    <dbReference type="NCBI Taxonomy" id="2763040"/>
    <lineage>
        <taxon>Bacteria</taxon>
        <taxon>Bacillati</taxon>
        <taxon>Bacillota</taxon>
        <taxon>Clostridia</taxon>
        <taxon>Lachnospirales</taxon>
        <taxon>Lachnospiraceae</taxon>
        <taxon>Dorea</taxon>
    </lineage>
</organism>
<keyword evidence="4" id="KW-1003">Cell membrane</keyword>
<dbReference type="RefSeq" id="WP_186855890.1">
    <property type="nucleotide sequence ID" value="NZ_JACOOY010000010.1"/>
</dbReference>
<comment type="similarity">
    <text evidence="2">Belongs to the ABC transporter superfamily.</text>
</comment>
<dbReference type="CDD" id="cd03225">
    <property type="entry name" value="ABC_cobalt_CbiO_domain1"/>
    <property type="match status" value="1"/>
</dbReference>
<dbReference type="SUPFAM" id="SSF52540">
    <property type="entry name" value="P-loop containing nucleoside triphosphate hydrolases"/>
    <property type="match status" value="2"/>
</dbReference>
<keyword evidence="8" id="KW-0472">Membrane</keyword>
<reference evidence="10 11" key="1">
    <citation type="submission" date="2020-08" db="EMBL/GenBank/DDBJ databases">
        <title>Genome public.</title>
        <authorList>
            <person name="Liu C."/>
            <person name="Sun Q."/>
        </authorList>
    </citation>
    <scope>NUCLEOTIDE SEQUENCE [LARGE SCALE GENOMIC DNA]</scope>
    <source>
        <strain evidence="10 11">NSJ-36</strain>
    </source>
</reference>
<evidence type="ECO:0000259" key="9">
    <source>
        <dbReference type="PROSITE" id="PS50893"/>
    </source>
</evidence>
<dbReference type="InterPro" id="IPR003593">
    <property type="entry name" value="AAA+_ATPase"/>
</dbReference>
<evidence type="ECO:0000256" key="8">
    <source>
        <dbReference type="ARBA" id="ARBA00023136"/>
    </source>
</evidence>
<comment type="subcellular location">
    <subcellularLocation>
        <location evidence="1">Cell membrane</location>
        <topology evidence="1">Peripheral membrane protein</topology>
    </subcellularLocation>
</comment>
<sequence>MELLRFEGVGFTYPEAEQKALDELTFSMGEGEFLVVCGASGCGKTTLLRMAKPQMQPAGKFAGDIYYKNKPLQEFDEQISAFRIGYVQQNPDNQIVTDTVWHELAFGLENAALPVQTIRRRVSEMASFFGMETLFHRKTCELSGGQKQMLNLASVMVMNPELLLLDEPTSMLDPLAASNLLQMVHKINRELGVAVLLCEHRLEEVFLMADRVLLMENGKKKALKTPQKLAEMLSFSMEEENNEHTSRIYEGLPAAVRIFKELKKRGIYDSGKPLPLTIRDGRLALAEVLTDRCNRQSDMKYSGTRKADKKDSHIVLRAKEVWFRYERSGVDILRSLDLSLYKGEMFALLGGNGAGKSTLLKILTGIIKERRGRVIREKGERIAMLPQSPQVLFQYDTVWEELLESAGQDVERAKEMAEFLELSDKISMHPYDLSGGEMQRAALGKLLLLDAKILLLDEPTKGLDAYLKKKLAGLLKKLTQGGIAILLVTHDLEFAAAYADRCGLLFDGQVISEGEPHAFFAGNRFYTTAANQIAGNEIPEAITCEEVVRAVLSHMEI</sequence>
<accession>A0ABR7EVJ5</accession>
<dbReference type="EMBL" id="JACOOY010000010">
    <property type="protein sequence ID" value="MBC5665372.1"/>
    <property type="molecule type" value="Genomic_DNA"/>
</dbReference>
<evidence type="ECO:0000256" key="2">
    <source>
        <dbReference type="ARBA" id="ARBA00005417"/>
    </source>
</evidence>
<evidence type="ECO:0000256" key="4">
    <source>
        <dbReference type="ARBA" id="ARBA00022475"/>
    </source>
</evidence>
<evidence type="ECO:0000256" key="7">
    <source>
        <dbReference type="ARBA" id="ARBA00022967"/>
    </source>
</evidence>
<evidence type="ECO:0000256" key="6">
    <source>
        <dbReference type="ARBA" id="ARBA00022840"/>
    </source>
</evidence>
<dbReference type="Pfam" id="PF00005">
    <property type="entry name" value="ABC_tran"/>
    <property type="match status" value="2"/>
</dbReference>
<gene>
    <name evidence="10" type="ORF">H8S07_08780</name>
</gene>
<dbReference type="InterPro" id="IPR027417">
    <property type="entry name" value="P-loop_NTPase"/>
</dbReference>
<dbReference type="Gene3D" id="3.40.50.300">
    <property type="entry name" value="P-loop containing nucleotide triphosphate hydrolases"/>
    <property type="match status" value="2"/>
</dbReference>
<evidence type="ECO:0000313" key="10">
    <source>
        <dbReference type="EMBL" id="MBC5665372.1"/>
    </source>
</evidence>
<dbReference type="PROSITE" id="PS50893">
    <property type="entry name" value="ABC_TRANSPORTER_2"/>
    <property type="match status" value="2"/>
</dbReference>